<dbReference type="EMBL" id="CP102453">
    <property type="protein sequence ID" value="UUX34697.1"/>
    <property type="molecule type" value="Genomic_DNA"/>
</dbReference>
<name>A0ABY5P7J3_9LACT</name>
<dbReference type="Proteomes" id="UP001315967">
    <property type="component" value="Chromosome"/>
</dbReference>
<keyword evidence="2" id="KW-1185">Reference proteome</keyword>
<dbReference type="Gene3D" id="3.50.30.50">
    <property type="entry name" value="Putative cyclase"/>
    <property type="match status" value="2"/>
</dbReference>
<evidence type="ECO:0000313" key="2">
    <source>
        <dbReference type="Proteomes" id="UP001315967"/>
    </source>
</evidence>
<dbReference type="PANTHER" id="PTHR31118:SF12">
    <property type="entry name" value="CYCLASE-LIKE PROTEIN 2"/>
    <property type="match status" value="1"/>
</dbReference>
<sequence>MRIIDLSKDIYSGMPVYPGDPEVSIEQVSTVGADGWQVSQLKLGTHTGTHVDAFSHMHPELASIDAIALEQFIGPAQLVRVHDGAFPKGLGLVFDETVDESVLESVIVANPPFVAGDVSEDLERALLGRGIVTFTDLINLDQLPRGETFLFIGLPLKIRQADGSPVRAVAVLDYS</sequence>
<reference evidence="1 2" key="1">
    <citation type="submission" date="2022-08" db="EMBL/GenBank/DDBJ databases">
        <title>Aerococcaceae sp. nov isolated from spoiled eye mask.</title>
        <authorList>
            <person name="Zhou G."/>
            <person name="Xie X.-B."/>
            <person name="Shi Q.-S."/>
            <person name="Wang Y.-S."/>
            <person name="Wen X."/>
            <person name="Peng H."/>
            <person name="Yang X.-J."/>
            <person name="Tao H.-B."/>
            <person name="Huang X.-M."/>
        </authorList>
    </citation>
    <scope>NUCLEOTIDE SEQUENCE [LARGE SCALE GENOMIC DNA]</scope>
    <source>
        <strain evidence="2">DM20194951</strain>
    </source>
</reference>
<proteinExistence type="predicted"/>
<dbReference type="InterPro" id="IPR037175">
    <property type="entry name" value="KFase_sf"/>
</dbReference>
<organism evidence="1 2">
    <name type="scientific">Fundicoccus culcitae</name>
    <dbReference type="NCBI Taxonomy" id="2969821"/>
    <lineage>
        <taxon>Bacteria</taxon>
        <taxon>Bacillati</taxon>
        <taxon>Bacillota</taxon>
        <taxon>Bacilli</taxon>
        <taxon>Lactobacillales</taxon>
        <taxon>Aerococcaceae</taxon>
        <taxon>Fundicoccus</taxon>
    </lineage>
</organism>
<dbReference type="RefSeq" id="WP_313794198.1">
    <property type="nucleotide sequence ID" value="NZ_CP102453.1"/>
</dbReference>
<dbReference type="Pfam" id="PF04199">
    <property type="entry name" value="Cyclase"/>
    <property type="match status" value="1"/>
</dbReference>
<accession>A0ABY5P7J3</accession>
<protein>
    <submittedName>
        <fullName evidence="1">Cyclase family protein</fullName>
    </submittedName>
</protein>
<dbReference type="SUPFAM" id="SSF102198">
    <property type="entry name" value="Putative cyclase"/>
    <property type="match status" value="1"/>
</dbReference>
<evidence type="ECO:0000313" key="1">
    <source>
        <dbReference type="EMBL" id="UUX34697.1"/>
    </source>
</evidence>
<dbReference type="InterPro" id="IPR007325">
    <property type="entry name" value="KFase/CYL"/>
</dbReference>
<gene>
    <name evidence="1" type="ORF">NRE15_03330</name>
</gene>
<dbReference type="PANTHER" id="PTHR31118">
    <property type="entry name" value="CYCLASE-LIKE PROTEIN 2"/>
    <property type="match status" value="1"/>
</dbReference>